<keyword evidence="2" id="KW-1185">Reference proteome</keyword>
<proteinExistence type="predicted"/>
<evidence type="ECO:0000313" key="1">
    <source>
        <dbReference type="EMBL" id="MBK4727605.1"/>
    </source>
</evidence>
<sequence length="169" mass="18882">MKSYDYITLALSLLAVLAAIYSAIQARSSNKKSEDALANSRNALSMQQSSLNLQEAALESQLNSSISSAVAGVQQAVTALSTKSPGDADYALFKQHYKTAQEVWLNAYDQACLSYRESKLNQVTFQKAYEVQIRNIMNNSELEDFFNPEATSNYQSIIAVFRKWDTSRR</sequence>
<name>A0ACC5RSZ9_ENTAG</name>
<reference evidence="1" key="1">
    <citation type="submission" date="2021-01" db="EMBL/GenBank/DDBJ databases">
        <title>Draft genome of Pantoea agglomerans Eh 335.</title>
        <authorList>
            <person name="Emsley S.A."/>
            <person name="Oline D.K."/>
            <person name="Saw J.H."/>
            <person name="Ushijima B."/>
            <person name="Videau P."/>
            <person name="Koyack M.J."/>
        </authorList>
    </citation>
    <scope>NUCLEOTIDE SEQUENCE</scope>
    <source>
        <strain evidence="1">Eh 335</strain>
    </source>
</reference>
<dbReference type="Proteomes" id="UP000633731">
    <property type="component" value="Unassembled WGS sequence"/>
</dbReference>
<accession>A0ACC5RSZ9</accession>
<dbReference type="EMBL" id="JAEOXF010000016">
    <property type="protein sequence ID" value="MBK4727605.1"/>
    <property type="molecule type" value="Genomic_DNA"/>
</dbReference>
<comment type="caution">
    <text evidence="1">The sequence shown here is derived from an EMBL/GenBank/DDBJ whole genome shotgun (WGS) entry which is preliminary data.</text>
</comment>
<protein>
    <submittedName>
        <fullName evidence="1">Uncharacterized protein</fullName>
    </submittedName>
</protein>
<evidence type="ECO:0000313" key="2">
    <source>
        <dbReference type="Proteomes" id="UP000633731"/>
    </source>
</evidence>
<gene>
    <name evidence="1" type="ORF">JJL49_20450</name>
</gene>
<organism evidence="1 2">
    <name type="scientific">Enterobacter agglomerans</name>
    <name type="common">Erwinia herbicola</name>
    <name type="synonym">Pantoea agglomerans</name>
    <dbReference type="NCBI Taxonomy" id="549"/>
    <lineage>
        <taxon>Bacteria</taxon>
        <taxon>Pseudomonadati</taxon>
        <taxon>Pseudomonadota</taxon>
        <taxon>Gammaproteobacteria</taxon>
        <taxon>Enterobacterales</taxon>
        <taxon>Erwiniaceae</taxon>
        <taxon>Pantoea</taxon>
        <taxon>Pantoea agglomerans group</taxon>
    </lineage>
</organism>